<keyword evidence="1" id="KW-0812">Transmembrane</keyword>
<reference evidence="5" key="1">
    <citation type="submission" date="2017-09" db="EMBL/GenBank/DDBJ databases">
        <title>Depth-based differentiation of microbial function through sediment-hosted aquifers and enrichment of novel symbionts in the deep terrestrial subsurface.</title>
        <authorList>
            <person name="Probst A.J."/>
            <person name="Ladd B."/>
            <person name="Jarett J.K."/>
            <person name="Geller-Mcgrath D.E."/>
            <person name="Sieber C.M.K."/>
            <person name="Emerson J.B."/>
            <person name="Anantharaman K."/>
            <person name="Thomas B.C."/>
            <person name="Malmstrom R."/>
            <person name="Stieglmeier M."/>
            <person name="Klingl A."/>
            <person name="Woyke T."/>
            <person name="Ryan C.M."/>
            <person name="Banfield J.F."/>
        </authorList>
    </citation>
    <scope>NUCLEOTIDE SEQUENCE [LARGE SCALE GENOMIC DNA]</scope>
</reference>
<dbReference type="InterPro" id="IPR008965">
    <property type="entry name" value="CBM2/CBM3_carb-bd_dom_sf"/>
</dbReference>
<dbReference type="Proteomes" id="UP000228503">
    <property type="component" value="Unassembled WGS sequence"/>
</dbReference>
<dbReference type="Pfam" id="PF00963">
    <property type="entry name" value="Cohesin"/>
    <property type="match status" value="1"/>
</dbReference>
<protein>
    <recommendedName>
        <fullName evidence="3">Cohesin domain-containing protein</fullName>
    </recommendedName>
</protein>
<dbReference type="InterPro" id="IPR002102">
    <property type="entry name" value="Cohesin_dom"/>
</dbReference>
<accession>A0A2M7TXI8</accession>
<dbReference type="AlphaFoldDB" id="A0A2M7TXI8"/>
<gene>
    <name evidence="4" type="ORF">COY16_04075</name>
</gene>
<dbReference type="SUPFAM" id="SSF49384">
    <property type="entry name" value="Carbohydrate-binding domain"/>
    <property type="match status" value="1"/>
</dbReference>
<dbReference type="GO" id="GO:0000272">
    <property type="term" value="P:polysaccharide catabolic process"/>
    <property type="evidence" value="ECO:0007669"/>
    <property type="project" value="InterPro"/>
</dbReference>
<keyword evidence="2" id="KW-0732">Signal</keyword>
<keyword evidence="1" id="KW-1133">Transmembrane helix</keyword>
<proteinExistence type="predicted"/>
<feature type="transmembrane region" description="Helical" evidence="1">
    <location>
        <begin position="191"/>
        <end position="212"/>
    </location>
</feature>
<comment type="caution">
    <text evidence="4">The sequence shown here is derived from an EMBL/GenBank/DDBJ whole genome shotgun (WGS) entry which is preliminary data.</text>
</comment>
<feature type="signal peptide" evidence="2">
    <location>
        <begin position="1"/>
        <end position="25"/>
    </location>
</feature>
<dbReference type="GO" id="GO:0030246">
    <property type="term" value="F:carbohydrate binding"/>
    <property type="evidence" value="ECO:0007669"/>
    <property type="project" value="InterPro"/>
</dbReference>
<feature type="domain" description="Cohesin" evidence="3">
    <location>
        <begin position="31"/>
        <end position="138"/>
    </location>
</feature>
<evidence type="ECO:0000256" key="1">
    <source>
        <dbReference type="SAM" id="Phobius"/>
    </source>
</evidence>
<dbReference type="CDD" id="cd08547">
    <property type="entry name" value="Type_II_cohesin"/>
    <property type="match status" value="1"/>
</dbReference>
<keyword evidence="1" id="KW-0472">Membrane</keyword>
<evidence type="ECO:0000256" key="2">
    <source>
        <dbReference type="SAM" id="SignalP"/>
    </source>
</evidence>
<sequence length="214" mass="22618">MKKIIYNAVIGAALFIAVSGFSVHAASLEFDSASSAIEVDETFTVTVDIDAGTDQIAGTDIYVSYDDDLLDLQSVTGVDYFPIVGNTPETSRLYIYGVVANQGEYKTGTGSVATLVFKGVAEGETDLTFDCDLSKTDTSKIAKNDINASNIIDCSKLEVHTVTIGAGNTSTSSSTKETTSSLPESGTYDMMVQYALMGGILLLLGAVLRMTVRV</sequence>
<evidence type="ECO:0000313" key="4">
    <source>
        <dbReference type="EMBL" id="PIZ62538.1"/>
    </source>
</evidence>
<dbReference type="Gene3D" id="2.60.40.680">
    <property type="match status" value="1"/>
</dbReference>
<name>A0A2M7TXI8_9BACT</name>
<dbReference type="EMBL" id="PFOB01000052">
    <property type="protein sequence ID" value="PIZ62538.1"/>
    <property type="molecule type" value="Genomic_DNA"/>
</dbReference>
<feature type="chain" id="PRO_5014876391" description="Cohesin domain-containing protein" evidence="2">
    <location>
        <begin position="26"/>
        <end position="214"/>
    </location>
</feature>
<evidence type="ECO:0000259" key="3">
    <source>
        <dbReference type="Pfam" id="PF00963"/>
    </source>
</evidence>
<evidence type="ECO:0000313" key="5">
    <source>
        <dbReference type="Proteomes" id="UP000228503"/>
    </source>
</evidence>
<organism evidence="4 5">
    <name type="scientific">Candidatus Roizmanbacteria bacterium CG_4_10_14_0_2_um_filter_39_13</name>
    <dbReference type="NCBI Taxonomy" id="1974825"/>
    <lineage>
        <taxon>Bacteria</taxon>
        <taxon>Candidatus Roizmaniibacteriota</taxon>
    </lineage>
</organism>